<proteinExistence type="predicted"/>
<keyword evidence="1" id="KW-0418">Kinase</keyword>
<dbReference type="EMBL" id="WBVO01000004">
    <property type="protein sequence ID" value="KAB2810261.1"/>
    <property type="molecule type" value="Genomic_DNA"/>
</dbReference>
<dbReference type="InterPro" id="IPR005338">
    <property type="entry name" value="Anhydro_N_Ac-Mur_kinase"/>
</dbReference>
<dbReference type="GO" id="GO:0005524">
    <property type="term" value="F:ATP binding"/>
    <property type="evidence" value="ECO:0007669"/>
    <property type="project" value="InterPro"/>
</dbReference>
<dbReference type="Gene3D" id="3.30.420.40">
    <property type="match status" value="2"/>
</dbReference>
<dbReference type="PANTHER" id="PTHR30605:SF0">
    <property type="entry name" value="ANHYDRO-N-ACETYLMURAMIC ACID KINASE"/>
    <property type="match status" value="1"/>
</dbReference>
<dbReference type="SUPFAM" id="SSF53067">
    <property type="entry name" value="Actin-like ATPase domain"/>
    <property type="match status" value="1"/>
</dbReference>
<dbReference type="PANTHER" id="PTHR30605">
    <property type="entry name" value="ANHYDRO-N-ACETYLMURAMIC ACID KINASE"/>
    <property type="match status" value="1"/>
</dbReference>
<comment type="caution">
    <text evidence="1">The sequence shown here is derived from an EMBL/GenBank/DDBJ whole genome shotgun (WGS) entry which is preliminary data.</text>
</comment>
<dbReference type="GO" id="GO:0006040">
    <property type="term" value="P:amino sugar metabolic process"/>
    <property type="evidence" value="ECO:0007669"/>
    <property type="project" value="InterPro"/>
</dbReference>
<name>A0A6N6RIX1_9FLAO</name>
<evidence type="ECO:0000313" key="2">
    <source>
        <dbReference type="Proteomes" id="UP000468650"/>
    </source>
</evidence>
<protein>
    <submittedName>
        <fullName evidence="1">Anhydro-N-acetylmuramic acid kinase</fullName>
        <ecNumber evidence="1">2.7.1.170</ecNumber>
    </submittedName>
</protein>
<dbReference type="GO" id="GO:0016773">
    <property type="term" value="F:phosphotransferase activity, alcohol group as acceptor"/>
    <property type="evidence" value="ECO:0007669"/>
    <property type="project" value="InterPro"/>
</dbReference>
<accession>A0A6N6RIX1</accession>
<evidence type="ECO:0000313" key="1">
    <source>
        <dbReference type="EMBL" id="KAB2810261.1"/>
    </source>
</evidence>
<sequence>MSGTSLDGLDLCVAEFTREGNRWTFSILSSDTVEYSTEWKEKLKLAHTLEEGELQNLDKELSAYIGQKVRFHLQTNHITDAELVGSHGHTVFHEPQKGITLQIGNRPEVREEAGLPVICDFRKADVELGGQGAPLVPVGDALLFNEYDVCLNLGGFANLSVEENGLRTAWDICPMNIGLNHFAHKLGLDYDKGGHIAASNPMDGRVWHALNQLPYYSADPPKSLGREWFEKEIVPKCDRLTPEESLATLSGHAAVQIAKTLQDIGARKVLCTGGGAYNKHIMSLIRQSISGELVIPDNSIVDYKEALLFAFLGLLKHLGEINVLASVTGARQDHSSGVIFK</sequence>
<dbReference type="GO" id="GO:0016301">
    <property type="term" value="F:kinase activity"/>
    <property type="evidence" value="ECO:0007669"/>
    <property type="project" value="UniProtKB-KW"/>
</dbReference>
<keyword evidence="2" id="KW-1185">Reference proteome</keyword>
<dbReference type="InterPro" id="IPR043129">
    <property type="entry name" value="ATPase_NBD"/>
</dbReference>
<dbReference type="RefSeq" id="WP_151667050.1">
    <property type="nucleotide sequence ID" value="NZ_WBVO01000004.1"/>
</dbReference>
<keyword evidence="1" id="KW-0808">Transferase</keyword>
<gene>
    <name evidence="1" type="ORF">F8C67_06665</name>
</gene>
<dbReference type="EC" id="2.7.1.170" evidence="1"/>
<dbReference type="Proteomes" id="UP000468650">
    <property type="component" value="Unassembled WGS sequence"/>
</dbReference>
<dbReference type="OrthoDB" id="9763949at2"/>
<dbReference type="Pfam" id="PF03702">
    <property type="entry name" value="AnmK"/>
    <property type="match status" value="1"/>
</dbReference>
<dbReference type="AlphaFoldDB" id="A0A6N6RIX1"/>
<dbReference type="NCBIfam" id="NF007144">
    <property type="entry name" value="PRK09585.2-3"/>
    <property type="match status" value="1"/>
</dbReference>
<organism evidence="1 2">
    <name type="scientific">Phaeocystidibacter luteus</name>
    <dbReference type="NCBI Taxonomy" id="911197"/>
    <lineage>
        <taxon>Bacteria</taxon>
        <taxon>Pseudomonadati</taxon>
        <taxon>Bacteroidota</taxon>
        <taxon>Flavobacteriia</taxon>
        <taxon>Flavobacteriales</taxon>
        <taxon>Phaeocystidibacteraceae</taxon>
        <taxon>Phaeocystidibacter</taxon>
    </lineage>
</organism>
<dbReference type="GO" id="GO:0009254">
    <property type="term" value="P:peptidoglycan turnover"/>
    <property type="evidence" value="ECO:0007669"/>
    <property type="project" value="InterPro"/>
</dbReference>
<reference evidence="1 2" key="1">
    <citation type="submission" date="2019-09" db="EMBL/GenBank/DDBJ databases">
        <title>Genomes of family Cryomorphaceae.</title>
        <authorList>
            <person name="Bowman J.P."/>
        </authorList>
    </citation>
    <scope>NUCLEOTIDE SEQUENCE [LARGE SCALE GENOMIC DNA]</scope>
    <source>
        <strain evidence="1 2">LMG 25704</strain>
    </source>
</reference>